<dbReference type="SUPFAM" id="SSF51735">
    <property type="entry name" value="NAD(P)-binding Rossmann-fold domains"/>
    <property type="match status" value="1"/>
</dbReference>
<evidence type="ECO:0000256" key="2">
    <source>
        <dbReference type="ARBA" id="ARBA00023002"/>
    </source>
</evidence>
<proteinExistence type="inferred from homology"/>
<name>A0A1I8IYJ8_9PLAT</name>
<organism evidence="4 5">
    <name type="scientific">Macrostomum lignano</name>
    <dbReference type="NCBI Taxonomy" id="282301"/>
    <lineage>
        <taxon>Eukaryota</taxon>
        <taxon>Metazoa</taxon>
        <taxon>Spiralia</taxon>
        <taxon>Lophotrochozoa</taxon>
        <taxon>Platyhelminthes</taxon>
        <taxon>Rhabditophora</taxon>
        <taxon>Macrostomorpha</taxon>
        <taxon>Macrostomida</taxon>
        <taxon>Macrostomidae</taxon>
        <taxon>Macrostomum</taxon>
    </lineage>
</organism>
<keyword evidence="2" id="KW-0560">Oxidoreductase</keyword>
<dbReference type="InterPro" id="IPR036291">
    <property type="entry name" value="NAD(P)-bd_dom_sf"/>
</dbReference>
<protein>
    <submittedName>
        <fullName evidence="5">Hydroxysteroid 17-beta dehydrogenase 11</fullName>
    </submittedName>
</protein>
<evidence type="ECO:0000313" key="5">
    <source>
        <dbReference type="WBParaSite" id="maker-uti_cns_0018892-snap-gene-0.2-mRNA-1"/>
    </source>
</evidence>
<dbReference type="InterPro" id="IPR002347">
    <property type="entry name" value="SDR_fam"/>
</dbReference>
<comment type="similarity">
    <text evidence="1">Belongs to the short-chain dehydrogenases/reductases (SDR) family.</text>
</comment>
<accession>A0A1I8IYJ8</accession>
<dbReference type="PRINTS" id="PR00080">
    <property type="entry name" value="SDRFAMILY"/>
</dbReference>
<evidence type="ECO:0000313" key="4">
    <source>
        <dbReference type="Proteomes" id="UP000095280"/>
    </source>
</evidence>
<dbReference type="GO" id="GO:0016616">
    <property type="term" value="F:oxidoreductase activity, acting on the CH-OH group of donors, NAD or NADP as acceptor"/>
    <property type="evidence" value="ECO:0007669"/>
    <property type="project" value="TreeGrafter"/>
</dbReference>
<evidence type="ECO:0000256" key="3">
    <source>
        <dbReference type="SAM" id="MobiDB-lite"/>
    </source>
</evidence>
<dbReference type="Gene3D" id="3.40.50.720">
    <property type="entry name" value="NAD(P)-binding Rossmann-like Domain"/>
    <property type="match status" value="1"/>
</dbReference>
<dbReference type="PROSITE" id="PS00061">
    <property type="entry name" value="ADH_SHORT"/>
    <property type="match status" value="1"/>
</dbReference>
<dbReference type="PANTHER" id="PTHR24322:SF736">
    <property type="entry name" value="RETINOL DEHYDROGENASE 10"/>
    <property type="match status" value="1"/>
</dbReference>
<dbReference type="Pfam" id="PF00106">
    <property type="entry name" value="adh_short"/>
    <property type="match status" value="1"/>
</dbReference>
<reference evidence="5" key="1">
    <citation type="submission" date="2016-11" db="UniProtKB">
        <authorList>
            <consortium name="WormBaseParasite"/>
        </authorList>
    </citation>
    <scope>IDENTIFICATION</scope>
</reference>
<dbReference type="InterPro" id="IPR020904">
    <property type="entry name" value="Sc_DH/Rdtase_CS"/>
</dbReference>
<dbReference type="PRINTS" id="PR00081">
    <property type="entry name" value="GDHRDH"/>
</dbReference>
<feature type="region of interest" description="Disordered" evidence="3">
    <location>
        <begin position="1"/>
        <end position="40"/>
    </location>
</feature>
<feature type="compositionally biased region" description="Basic and acidic residues" evidence="3">
    <location>
        <begin position="12"/>
        <end position="21"/>
    </location>
</feature>
<dbReference type="PANTHER" id="PTHR24322">
    <property type="entry name" value="PKSB"/>
    <property type="match status" value="1"/>
</dbReference>
<dbReference type="WBParaSite" id="maker-uti_cns_0018892-snap-gene-0.2-mRNA-1">
    <property type="protein sequence ID" value="maker-uti_cns_0018892-snap-gene-0.2-mRNA-1"/>
    <property type="gene ID" value="maker-uti_cns_0018892-snap-gene-0.2"/>
</dbReference>
<evidence type="ECO:0000256" key="1">
    <source>
        <dbReference type="ARBA" id="ARBA00006484"/>
    </source>
</evidence>
<dbReference type="Proteomes" id="UP000095280">
    <property type="component" value="Unplaced"/>
</dbReference>
<dbReference type="AlphaFoldDB" id="A0A1I8IYJ8"/>
<sequence>MQQQQQQPPRSSEGRRPEARSHLAGAAARSGQRPDRAGDRAAQGIGLATAELFAKQKCVTAGCRPRRGQVAGVAGLSDCQLPDDVTRPDSVSDCLADVVRRFGKLDILVSNAGVFQARPLLDLTEAQIRATVDVNLMGTIWVVRAALPHMIKRGRGHIVSVASMAACIGVAYCTDYSASKFGSLGFMEAVQDELRRMGLYGRNRIFLSAVCPTFLDPGSGGVLVGKSVKPGMSPELQLTPAQVAASILRAVQYRHTLVCVPASLQRSFMLRGEARIEPPIHTEYFRSGGATTLTLTEDGARQQISFCRRSAIPGNMLVPPLSTMLQYRSFLMSTSHFITLLNTVSWIPADSMPRMAGWNRASGQRKRSLPTRAAAGSCAHLLLKVERRVAQLLLHVADDLPLRRGLEVVAALREDPHQVVGEVAAGQVQPEDGVRQRVALVDRHRVRDAVAGVQHDAGGAAAGVQRQHGLDGDVHGGRVEGLEHDLRHLLAVGLGVQRCLGQQHGVLLGGHPQLVVEGVVPDLLHVVPVGHHAVLDRVLQRQDASPALGLVTDAAELTLCFGRPTMDGNTALGASSPAKPALHMPEPLSTTRAAISSLAIALCWLCGFLLNCWNSSCVLEFVLSSMADSSFVDFQMNCLAGMQLANTPAVDRLGRGEDGLLRFGDTVALYSVDGGGFAFAAESGSMHDCLMVRSGGGKQQPQCPDSQGEKSEAL</sequence>
<keyword evidence="4" id="KW-1185">Reference proteome</keyword>